<dbReference type="GO" id="GO:0017000">
    <property type="term" value="P:antibiotic biosynthetic process"/>
    <property type="evidence" value="ECO:0007669"/>
    <property type="project" value="UniProtKB-ARBA"/>
</dbReference>
<dbReference type="Gene3D" id="3.40.50.2000">
    <property type="entry name" value="Glycogen Phosphorylase B"/>
    <property type="match status" value="2"/>
</dbReference>
<dbReference type="GO" id="GO:0008194">
    <property type="term" value="F:UDP-glycosyltransferase activity"/>
    <property type="evidence" value="ECO:0007669"/>
    <property type="project" value="InterPro"/>
</dbReference>
<evidence type="ECO:0000313" key="2">
    <source>
        <dbReference type="EMBL" id="GIH23524.1"/>
    </source>
</evidence>
<dbReference type="GO" id="GO:0016758">
    <property type="term" value="F:hexosyltransferase activity"/>
    <property type="evidence" value="ECO:0007669"/>
    <property type="project" value="UniProtKB-ARBA"/>
</dbReference>
<dbReference type="InterPro" id="IPR010610">
    <property type="entry name" value="EryCIII-like_C"/>
</dbReference>
<feature type="domain" description="Erythromycin biosynthesis protein CIII-like C-terminal" evidence="1">
    <location>
        <begin position="266"/>
        <end position="399"/>
    </location>
</feature>
<dbReference type="AlphaFoldDB" id="A0A919UIX5"/>
<protein>
    <submittedName>
        <fullName evidence="2">Glycosyl transferase</fullName>
    </submittedName>
</protein>
<evidence type="ECO:0000313" key="3">
    <source>
        <dbReference type="Proteomes" id="UP000640052"/>
    </source>
</evidence>
<dbReference type="Proteomes" id="UP000640052">
    <property type="component" value="Unassembled WGS sequence"/>
</dbReference>
<accession>A0A919UIX5</accession>
<name>A0A919UIX5_9ACTN</name>
<dbReference type="Pfam" id="PF06722">
    <property type="entry name" value="EryCIII-like_C"/>
    <property type="match status" value="1"/>
</dbReference>
<evidence type="ECO:0000259" key="1">
    <source>
        <dbReference type="Pfam" id="PF06722"/>
    </source>
</evidence>
<gene>
    <name evidence="2" type="ORF">Aph01nite_18340</name>
</gene>
<dbReference type="InterPro" id="IPR002213">
    <property type="entry name" value="UDP_glucos_trans"/>
</dbReference>
<keyword evidence="2" id="KW-0808">Transferase</keyword>
<dbReference type="RefSeq" id="WP_204040330.1">
    <property type="nucleotide sequence ID" value="NZ_BOOA01000011.1"/>
</dbReference>
<dbReference type="CDD" id="cd03784">
    <property type="entry name" value="GT1_Gtf-like"/>
    <property type="match status" value="1"/>
</dbReference>
<dbReference type="InterPro" id="IPR050426">
    <property type="entry name" value="Glycosyltransferase_28"/>
</dbReference>
<dbReference type="PANTHER" id="PTHR48050:SF13">
    <property type="entry name" value="STEROL 3-BETA-GLUCOSYLTRANSFERASE UGT80A2"/>
    <property type="match status" value="1"/>
</dbReference>
<dbReference type="PANTHER" id="PTHR48050">
    <property type="entry name" value="STEROL 3-BETA-GLUCOSYLTRANSFERASE"/>
    <property type="match status" value="1"/>
</dbReference>
<organism evidence="2 3">
    <name type="scientific">Acrocarpospora phusangensis</name>
    <dbReference type="NCBI Taxonomy" id="1070424"/>
    <lineage>
        <taxon>Bacteria</taxon>
        <taxon>Bacillati</taxon>
        <taxon>Actinomycetota</taxon>
        <taxon>Actinomycetes</taxon>
        <taxon>Streptosporangiales</taxon>
        <taxon>Streptosporangiaceae</taxon>
        <taxon>Acrocarpospora</taxon>
    </lineage>
</organism>
<sequence>MTRFLFYLSPQTGHLFPHVPAWQELISRGHEVSVRCQPQHIPLLAELGIAAETVAPAIIAREQDDWKARSPLEAFERSMRTFLDRAKLEIDDLRRSLEETSPDVVVVDGLCWGAGAAAEASSLPWAWTATYPLAVESKDLPPPGLGLTPRTDLIGALRDAAVGAVTRRFYRPFLAELNELRTRLGVSTVADLTEMWTTRAPLTMIWVAEPLEYPRSDWPPTVSLVGPGVWSPPAPEPGWLAAIDVPLILVSCSTERQADGRLATTALGALADRDVFVVITASAADIELGPLPRNARVERFVPHGPLIRRAACVICPGGMGTVHAALLAGVPLCVVPFGRDQPEVARRVERAGVGVRLPAGRLNAKRLRRAVDNALEMRRRAADVGRQLAHASNPANAADALETLKPILDSHT</sequence>
<dbReference type="SUPFAM" id="SSF53756">
    <property type="entry name" value="UDP-Glycosyltransferase/glycogen phosphorylase"/>
    <property type="match status" value="1"/>
</dbReference>
<dbReference type="EMBL" id="BOOA01000011">
    <property type="protein sequence ID" value="GIH23524.1"/>
    <property type="molecule type" value="Genomic_DNA"/>
</dbReference>
<comment type="caution">
    <text evidence="2">The sequence shown here is derived from an EMBL/GenBank/DDBJ whole genome shotgun (WGS) entry which is preliminary data.</text>
</comment>
<proteinExistence type="predicted"/>
<keyword evidence="3" id="KW-1185">Reference proteome</keyword>
<reference evidence="2" key="1">
    <citation type="submission" date="2021-01" db="EMBL/GenBank/DDBJ databases">
        <title>Whole genome shotgun sequence of Acrocarpospora phusangensis NBRC 108782.</title>
        <authorList>
            <person name="Komaki H."/>
            <person name="Tamura T."/>
        </authorList>
    </citation>
    <scope>NUCLEOTIDE SEQUENCE</scope>
    <source>
        <strain evidence="2">NBRC 108782</strain>
    </source>
</reference>